<dbReference type="EMBL" id="JAJMLW010000002">
    <property type="protein sequence ID" value="MCI2241844.1"/>
    <property type="molecule type" value="Genomic_DNA"/>
</dbReference>
<dbReference type="InterPro" id="IPR000642">
    <property type="entry name" value="Peptidase_M41"/>
</dbReference>
<evidence type="ECO:0000256" key="1">
    <source>
        <dbReference type="SAM" id="MobiDB-lite"/>
    </source>
</evidence>
<reference evidence="3" key="1">
    <citation type="submission" date="2021-11" db="EMBL/GenBank/DDBJ databases">
        <title>A Novel Adlercreutzia Species, isolated from a Allomyrina dichotoma larva feces.</title>
        <authorList>
            <person name="Suh M.K."/>
        </authorList>
    </citation>
    <scope>NUCLEOTIDE SEQUENCE</scope>
    <source>
        <strain evidence="3">JBNU-10</strain>
    </source>
</reference>
<organism evidence="3 4">
    <name type="scientific">Adlercreutzia faecimuris</name>
    <dbReference type="NCBI Taxonomy" id="2897341"/>
    <lineage>
        <taxon>Bacteria</taxon>
        <taxon>Bacillati</taxon>
        <taxon>Actinomycetota</taxon>
        <taxon>Coriobacteriia</taxon>
        <taxon>Eggerthellales</taxon>
        <taxon>Eggerthellaceae</taxon>
        <taxon>Adlercreutzia</taxon>
    </lineage>
</organism>
<dbReference type="InterPro" id="IPR003959">
    <property type="entry name" value="ATPase_AAA_core"/>
</dbReference>
<keyword evidence="4" id="KW-1185">Reference proteome</keyword>
<dbReference type="PANTHER" id="PTHR43392:SF2">
    <property type="entry name" value="AAA-TYPE ATPASE FAMILY PROTEIN _ ANKYRIN REPEAT FAMILY PROTEIN"/>
    <property type="match status" value="1"/>
</dbReference>
<dbReference type="Pfam" id="PF00004">
    <property type="entry name" value="AAA"/>
    <property type="match status" value="2"/>
</dbReference>
<protein>
    <submittedName>
        <fullName evidence="3">AAA family ATPase</fullName>
    </submittedName>
</protein>
<proteinExistence type="predicted"/>
<evidence type="ECO:0000259" key="2">
    <source>
        <dbReference type="SMART" id="SM00382"/>
    </source>
</evidence>
<dbReference type="Pfam" id="PF17866">
    <property type="entry name" value="AAA_lid_6"/>
    <property type="match status" value="1"/>
</dbReference>
<feature type="domain" description="AAA+ ATPase" evidence="2">
    <location>
        <begin position="419"/>
        <end position="559"/>
    </location>
</feature>
<feature type="domain" description="AAA+ ATPase" evidence="2">
    <location>
        <begin position="693"/>
        <end position="828"/>
    </location>
</feature>
<evidence type="ECO:0000313" key="3">
    <source>
        <dbReference type="EMBL" id="MCI2241844.1"/>
    </source>
</evidence>
<name>A0ABS9WG53_9ACTN</name>
<dbReference type="CDD" id="cd00009">
    <property type="entry name" value="AAA"/>
    <property type="match status" value="2"/>
</dbReference>
<dbReference type="InterPro" id="IPR041627">
    <property type="entry name" value="AAA_lid_6"/>
</dbReference>
<dbReference type="SMART" id="SM00382">
    <property type="entry name" value="AAA"/>
    <property type="match status" value="2"/>
</dbReference>
<comment type="caution">
    <text evidence="3">The sequence shown here is derived from an EMBL/GenBank/DDBJ whole genome shotgun (WGS) entry which is preliminary data.</text>
</comment>
<dbReference type="InterPro" id="IPR003593">
    <property type="entry name" value="AAA+_ATPase"/>
</dbReference>
<dbReference type="Pfam" id="PF01434">
    <property type="entry name" value="Peptidase_M41"/>
    <property type="match status" value="1"/>
</dbReference>
<sequence>MRRALTYTRTDVESVLDSLEAEDAAAQEAAGALFDEGLVAVVEDEALGGRAIGFALPDPAAAAAVAAGCVDAGACALLDGTLPRARGAVMKQGHGDLKCSRGDACPRALCPFALAACFRALDDLGATVIPLYSEALDVSRAIARFRRTWAPRLIRSDTALNLLLARSEDDFSGILVVDDDTYLDEFTADLAHILAKMGKIDEDGLERRHIGALLRSVNPVEATFHATRDENLKARRLYVVDRLDDFFERDPERDFSARYLVERFGHVVDHRYLVLAGTKGELARFLGLSPTLELLLGEHRLELAGLSAADIYELYLEELDEAVRAEADDAFRAEFTAFVDFNLDILPFRGKELADYLAKTSNARGVLALPPSRYRSSSLQEMLDGIVGLRSVKETIRQLEAYALFAKQAEGQGLSMPKTNLHMAFMGNPGTGKTTVARIIATMLYKIGIISQNKCVEVTSKDLIARYVGHTDKQVFDVVQRARGGVLFIDEAYALAPDPHHSASFGYEALAELVKLMEDYRDDLVVIVAGYEREMADFIDANPGLASRIGYTFHFADLTRDELAEVFALELARGGFEAGPGVDARLDELFGYFAGFKSFGNGRFACEVLQRALVRHAVAARDEGREATRVIEAADIPSRREMMDVLDGACATADELMAPIVGLDEVKERVREIERVTAFRARAAAEGLALPPQNLHMALTGPAGTGKTTMARIIGRVLFATGAVPGDRFTEVQAKDLVSWYVGGTSDETTKLIERALGGVLFIDEAYALTETSSGQEALAILVKAMEDRKGELVVMLAGYDGPMRAFLDANPGIASRIGYRLRFEDYEPDDLAEMLRRKAEAAGLALEEGALAAAADVLRYFHNVENFGNGRFVDEVLQQVIARRAGRAGGDVREVLADDVPDVGHFCKLSATTVFDPVDVAGDDARRRVAAHEAGHALVGLAETGRTDVKAVTIEQEGTGTLGYVQHEKNRARPLPTAADLQAELAMLMAGMAAEERECGAFSAGNSSDLTQATALARAYVATYGMSGAGLVQLVAPDARGERCPTAELPEAVLARMNELMAAALARAREVIDGNAAAFEALRDALLTGRTLRGEEIVALWERHRAGGGAGEDEEGAPADGAGEEEVR</sequence>
<gene>
    <name evidence="3" type="ORF">LPT13_05685</name>
</gene>
<dbReference type="PANTHER" id="PTHR43392">
    <property type="entry name" value="AAA-TYPE ATPASE FAMILY PROTEIN / ANKYRIN REPEAT FAMILY PROTEIN"/>
    <property type="match status" value="1"/>
</dbReference>
<dbReference type="InterPro" id="IPR050773">
    <property type="entry name" value="CbxX/CfxQ_RuBisCO_ESX"/>
</dbReference>
<evidence type="ECO:0000313" key="4">
    <source>
        <dbReference type="Proteomes" id="UP001430755"/>
    </source>
</evidence>
<dbReference type="RefSeq" id="WP_242164485.1">
    <property type="nucleotide sequence ID" value="NZ_JAJMLW010000002.1"/>
</dbReference>
<dbReference type="Proteomes" id="UP001430755">
    <property type="component" value="Unassembled WGS sequence"/>
</dbReference>
<feature type="compositionally biased region" description="Acidic residues" evidence="1">
    <location>
        <begin position="1112"/>
        <end position="1129"/>
    </location>
</feature>
<feature type="region of interest" description="Disordered" evidence="1">
    <location>
        <begin position="1106"/>
        <end position="1129"/>
    </location>
</feature>
<accession>A0ABS9WG53</accession>